<reference evidence="3 4" key="1">
    <citation type="journal article" date="2012" name="Genome Biol.">
        <title>Genome and low-iron response of an oceanic diatom adapted to chronic iron limitation.</title>
        <authorList>
            <person name="Lommer M."/>
            <person name="Specht M."/>
            <person name="Roy A.S."/>
            <person name="Kraemer L."/>
            <person name="Andreson R."/>
            <person name="Gutowska M.A."/>
            <person name="Wolf J."/>
            <person name="Bergner S.V."/>
            <person name="Schilhabel M.B."/>
            <person name="Klostermeier U.C."/>
            <person name="Beiko R.G."/>
            <person name="Rosenstiel P."/>
            <person name="Hippler M."/>
            <person name="Laroche J."/>
        </authorList>
    </citation>
    <scope>NUCLEOTIDE SEQUENCE [LARGE SCALE GENOMIC DNA]</scope>
    <source>
        <strain evidence="3 4">CCMP1005</strain>
    </source>
</reference>
<comment type="caution">
    <text evidence="3">The sequence shown here is derived from an EMBL/GenBank/DDBJ whole genome shotgun (WGS) entry which is preliminary data.</text>
</comment>
<dbReference type="PANTHER" id="PTHR33993:SF1">
    <property type="entry name" value="GLYOXALASE FAMILY PROTEIN"/>
    <property type="match status" value="1"/>
</dbReference>
<protein>
    <recommendedName>
        <fullName evidence="2">VOC domain-containing protein</fullName>
    </recommendedName>
</protein>
<dbReference type="InterPro" id="IPR029068">
    <property type="entry name" value="Glyas_Bleomycin-R_OHBP_Dase"/>
</dbReference>
<organism evidence="3 4">
    <name type="scientific">Thalassiosira oceanica</name>
    <name type="common">Marine diatom</name>
    <dbReference type="NCBI Taxonomy" id="159749"/>
    <lineage>
        <taxon>Eukaryota</taxon>
        <taxon>Sar</taxon>
        <taxon>Stramenopiles</taxon>
        <taxon>Ochrophyta</taxon>
        <taxon>Bacillariophyta</taxon>
        <taxon>Coscinodiscophyceae</taxon>
        <taxon>Thalassiosirophycidae</taxon>
        <taxon>Thalassiosirales</taxon>
        <taxon>Thalassiosiraceae</taxon>
        <taxon>Thalassiosira</taxon>
    </lineage>
</organism>
<feature type="region of interest" description="Disordered" evidence="1">
    <location>
        <begin position="1"/>
        <end position="35"/>
    </location>
</feature>
<dbReference type="Proteomes" id="UP000266841">
    <property type="component" value="Unassembled WGS sequence"/>
</dbReference>
<dbReference type="InterPro" id="IPR004360">
    <property type="entry name" value="Glyas_Fos-R_dOase_dom"/>
</dbReference>
<dbReference type="InterPro" id="IPR037523">
    <property type="entry name" value="VOC_core"/>
</dbReference>
<feature type="compositionally biased region" description="Gly residues" evidence="1">
    <location>
        <begin position="25"/>
        <end position="35"/>
    </location>
</feature>
<dbReference type="InterPro" id="IPR052164">
    <property type="entry name" value="Anthracycline_SecMetBiosynth"/>
</dbReference>
<dbReference type="Gene3D" id="3.10.180.10">
    <property type="entry name" value="2,3-Dihydroxybiphenyl 1,2-Dioxygenase, domain 1"/>
    <property type="match status" value="1"/>
</dbReference>
<keyword evidence="4" id="KW-1185">Reference proteome</keyword>
<dbReference type="CDD" id="cd07247">
    <property type="entry name" value="SgaA_N_like"/>
    <property type="match status" value="1"/>
</dbReference>
<dbReference type="AlphaFoldDB" id="K0RY07"/>
<accession>K0RY07</accession>
<evidence type="ECO:0000313" key="3">
    <source>
        <dbReference type="EMBL" id="EJK57900.1"/>
    </source>
</evidence>
<dbReference type="PROSITE" id="PS51819">
    <property type="entry name" value="VOC"/>
    <property type="match status" value="1"/>
</dbReference>
<dbReference type="PANTHER" id="PTHR33993">
    <property type="entry name" value="GLYOXALASE-RELATED"/>
    <property type="match status" value="1"/>
</dbReference>
<name>K0RY07_THAOC</name>
<dbReference type="SUPFAM" id="SSF54593">
    <property type="entry name" value="Glyoxalase/Bleomycin resistance protein/Dihydroxybiphenyl dioxygenase"/>
    <property type="match status" value="1"/>
</dbReference>
<gene>
    <name evidence="3" type="ORF">THAOC_22018</name>
</gene>
<dbReference type="OrthoDB" id="447346at2759"/>
<evidence type="ECO:0000259" key="2">
    <source>
        <dbReference type="PROSITE" id="PS51819"/>
    </source>
</evidence>
<feature type="domain" description="VOC" evidence="2">
    <location>
        <begin position="53"/>
        <end position="166"/>
    </location>
</feature>
<dbReference type="Pfam" id="PF00903">
    <property type="entry name" value="Glyoxalase"/>
    <property type="match status" value="1"/>
</dbReference>
<evidence type="ECO:0000256" key="1">
    <source>
        <dbReference type="SAM" id="MobiDB-lite"/>
    </source>
</evidence>
<proteinExistence type="predicted"/>
<dbReference type="EMBL" id="AGNL01026746">
    <property type="protein sequence ID" value="EJK57900.1"/>
    <property type="molecule type" value="Genomic_DNA"/>
</dbReference>
<sequence length="168" mass="17481">MRSPPSGKEIKSNQTTLSDGRDLEGIGGASGGGSRAGVTSISNIGPMAIAHHAIDYVEFTVTDMVAAQAFYSAAFGWTFENYGPGYAGIRRMGGGDGEMGGLSLGEKGDGGIGGPLVVLYSEDLEQSLARVRTAGGIIQKEIFEFPGGRRFEFADPSGNALAVWTKAR</sequence>
<evidence type="ECO:0000313" key="4">
    <source>
        <dbReference type="Proteomes" id="UP000266841"/>
    </source>
</evidence>